<dbReference type="CDD" id="cd06261">
    <property type="entry name" value="TM_PBP2"/>
    <property type="match status" value="1"/>
</dbReference>
<feature type="domain" description="ABC transmembrane type-1" evidence="8">
    <location>
        <begin position="54"/>
        <end position="235"/>
    </location>
</feature>
<feature type="transmembrane region" description="Helical" evidence="7">
    <location>
        <begin position="89"/>
        <end position="112"/>
    </location>
</feature>
<dbReference type="Gene3D" id="1.10.3720.10">
    <property type="entry name" value="MetI-like"/>
    <property type="match status" value="1"/>
</dbReference>
<sequence length="251" mass="28189">MNIALRRTLFLFLLLIAWDLGYRYLHWGWKFPSPLQTYQAFVDGFTQGHLWGSISASLRRLLISFVISIAIGTTLGFLFARFRFFDQTFGFLVVALQTVPSIAWLPFAIIWFGLNDTAVIFITTIGATWTMSMASRTGIMNISTLHIRAAQMMGTGNGFRMFFQVMIPAAFPHLMTGIRVAWAFAWRALVAGELVAKGVGLGQMLQDSRDIGDTASILCVVIIIAIIGTISDHLCFKRLEDKIMLRFGYIK</sequence>
<feature type="transmembrane region" description="Helical" evidence="7">
    <location>
        <begin position="118"/>
        <end position="140"/>
    </location>
</feature>
<evidence type="ECO:0000256" key="2">
    <source>
        <dbReference type="ARBA" id="ARBA00022448"/>
    </source>
</evidence>
<dbReference type="PANTHER" id="PTHR30151">
    <property type="entry name" value="ALKANE SULFONATE ABC TRANSPORTER-RELATED, MEMBRANE SUBUNIT"/>
    <property type="match status" value="1"/>
</dbReference>
<keyword evidence="5 7" id="KW-1133">Transmembrane helix</keyword>
<evidence type="ECO:0000313" key="10">
    <source>
        <dbReference type="Proteomes" id="UP001493487"/>
    </source>
</evidence>
<keyword evidence="3" id="KW-1003">Cell membrane</keyword>
<keyword evidence="6 7" id="KW-0472">Membrane</keyword>
<evidence type="ECO:0000259" key="8">
    <source>
        <dbReference type="PROSITE" id="PS50928"/>
    </source>
</evidence>
<dbReference type="Proteomes" id="UP001493487">
    <property type="component" value="Unassembled WGS sequence"/>
</dbReference>
<dbReference type="PANTHER" id="PTHR30151:SF40">
    <property type="entry name" value="TRANSPORT SYSTEM INTEGRAL MEMBRANE PROTEIN"/>
    <property type="match status" value="1"/>
</dbReference>
<comment type="similarity">
    <text evidence="7">Belongs to the binding-protein-dependent transport system permease family.</text>
</comment>
<evidence type="ECO:0000256" key="3">
    <source>
        <dbReference type="ARBA" id="ARBA00022475"/>
    </source>
</evidence>
<proteinExistence type="inferred from homology"/>
<feature type="transmembrane region" description="Helical" evidence="7">
    <location>
        <begin position="215"/>
        <end position="236"/>
    </location>
</feature>
<comment type="caution">
    <text evidence="9">The sequence shown here is derived from an EMBL/GenBank/DDBJ whole genome shotgun (WGS) entry which is preliminary data.</text>
</comment>
<evidence type="ECO:0000256" key="6">
    <source>
        <dbReference type="ARBA" id="ARBA00023136"/>
    </source>
</evidence>
<feature type="transmembrane region" description="Helical" evidence="7">
    <location>
        <begin position="61"/>
        <end position="82"/>
    </location>
</feature>
<keyword evidence="2 7" id="KW-0813">Transport</keyword>
<evidence type="ECO:0000256" key="5">
    <source>
        <dbReference type="ARBA" id="ARBA00022989"/>
    </source>
</evidence>
<organism evidence="9 10">
    <name type="scientific">Cohnella silvisoli</name>
    <dbReference type="NCBI Taxonomy" id="2873699"/>
    <lineage>
        <taxon>Bacteria</taxon>
        <taxon>Bacillati</taxon>
        <taxon>Bacillota</taxon>
        <taxon>Bacilli</taxon>
        <taxon>Bacillales</taxon>
        <taxon>Paenibacillaceae</taxon>
        <taxon>Cohnella</taxon>
    </lineage>
</organism>
<accession>A0ABV1KYJ0</accession>
<dbReference type="PROSITE" id="PS50928">
    <property type="entry name" value="ABC_TM1"/>
    <property type="match status" value="1"/>
</dbReference>
<reference evidence="9 10" key="1">
    <citation type="journal article" date="2023" name="Genome Announc.">
        <title>Pan-Genome Analyses of the Genus Cohnella and Proposal of the Novel Species Cohnella silvisoli sp. nov., Isolated from Forest Soil.</title>
        <authorList>
            <person name="Wang C."/>
            <person name="Mao L."/>
            <person name="Bao G."/>
            <person name="Zhu H."/>
        </authorList>
    </citation>
    <scope>NUCLEOTIDE SEQUENCE [LARGE SCALE GENOMIC DNA]</scope>
    <source>
        <strain evidence="9 10">NL03-T5-1</strain>
    </source>
</reference>
<evidence type="ECO:0000313" key="9">
    <source>
        <dbReference type="EMBL" id="MEQ4485056.1"/>
    </source>
</evidence>
<evidence type="ECO:0000256" key="7">
    <source>
        <dbReference type="RuleBase" id="RU363032"/>
    </source>
</evidence>
<evidence type="ECO:0000256" key="1">
    <source>
        <dbReference type="ARBA" id="ARBA00004651"/>
    </source>
</evidence>
<dbReference type="InterPro" id="IPR035906">
    <property type="entry name" value="MetI-like_sf"/>
</dbReference>
<gene>
    <name evidence="9" type="ORF">QJS35_21950</name>
</gene>
<keyword evidence="10" id="KW-1185">Reference proteome</keyword>
<dbReference type="Pfam" id="PF00528">
    <property type="entry name" value="BPD_transp_1"/>
    <property type="match status" value="1"/>
</dbReference>
<dbReference type="EMBL" id="JASKHM010000013">
    <property type="protein sequence ID" value="MEQ4485056.1"/>
    <property type="molecule type" value="Genomic_DNA"/>
</dbReference>
<dbReference type="RefSeq" id="WP_232184738.1">
    <property type="nucleotide sequence ID" value="NZ_JAIOAP010000003.1"/>
</dbReference>
<evidence type="ECO:0000256" key="4">
    <source>
        <dbReference type="ARBA" id="ARBA00022692"/>
    </source>
</evidence>
<dbReference type="InterPro" id="IPR000515">
    <property type="entry name" value="MetI-like"/>
</dbReference>
<protein>
    <submittedName>
        <fullName evidence="9">ABC transporter permease</fullName>
    </submittedName>
</protein>
<feature type="transmembrane region" description="Helical" evidence="7">
    <location>
        <begin position="161"/>
        <end position="185"/>
    </location>
</feature>
<comment type="subcellular location">
    <subcellularLocation>
        <location evidence="1 7">Cell membrane</location>
        <topology evidence="1 7">Multi-pass membrane protein</topology>
    </subcellularLocation>
</comment>
<keyword evidence="4 7" id="KW-0812">Transmembrane</keyword>
<dbReference type="SUPFAM" id="SSF161098">
    <property type="entry name" value="MetI-like"/>
    <property type="match status" value="1"/>
</dbReference>
<name>A0ABV1KYJ0_9BACL</name>